<dbReference type="InterPro" id="IPR036638">
    <property type="entry name" value="HLH_DNA-bd_sf"/>
</dbReference>
<organism evidence="1 2">
    <name type="scientific">Aquibacillus rhizosphaerae</name>
    <dbReference type="NCBI Taxonomy" id="3051431"/>
    <lineage>
        <taxon>Bacteria</taxon>
        <taxon>Bacillati</taxon>
        <taxon>Bacillota</taxon>
        <taxon>Bacilli</taxon>
        <taxon>Bacillales</taxon>
        <taxon>Bacillaceae</taxon>
        <taxon>Aquibacillus</taxon>
    </lineage>
</organism>
<gene>
    <name evidence="1" type="ORF">QQS35_12415</name>
</gene>
<protein>
    <submittedName>
        <fullName evidence="1">Aspartyl-phosphate phosphatase Spo0E family protein</fullName>
    </submittedName>
</protein>
<sequence length="57" mass="6575">MDKKLYLLQKIENCRNEMIELTSEKDLTSEAVINASIRLDGLLNELEKITSDEIVYS</sequence>
<reference evidence="1 2" key="1">
    <citation type="submission" date="2023-06" db="EMBL/GenBank/DDBJ databases">
        <title>Aquibacillus rhizosphaerae LR5S19.</title>
        <authorList>
            <person name="Sun J.-Q."/>
        </authorList>
    </citation>
    <scope>NUCLEOTIDE SEQUENCE [LARGE SCALE GENOMIC DNA]</scope>
    <source>
        <strain evidence="1 2">LR5S19</strain>
    </source>
</reference>
<evidence type="ECO:0000313" key="2">
    <source>
        <dbReference type="Proteomes" id="UP001235343"/>
    </source>
</evidence>
<proteinExistence type="predicted"/>
<dbReference type="Pfam" id="PF09388">
    <property type="entry name" value="SpoOE-like"/>
    <property type="match status" value="1"/>
</dbReference>
<dbReference type="EMBL" id="JASTZU010000037">
    <property type="protein sequence ID" value="MDL4841256.1"/>
    <property type="molecule type" value="Genomic_DNA"/>
</dbReference>
<accession>A0ABT7L5W5</accession>
<name>A0ABT7L5W5_9BACI</name>
<dbReference type="RefSeq" id="WP_285932474.1">
    <property type="nucleotide sequence ID" value="NZ_JASTZU010000037.1"/>
</dbReference>
<evidence type="ECO:0000313" key="1">
    <source>
        <dbReference type="EMBL" id="MDL4841256.1"/>
    </source>
</evidence>
<keyword evidence="2" id="KW-1185">Reference proteome</keyword>
<comment type="caution">
    <text evidence="1">The sequence shown here is derived from an EMBL/GenBank/DDBJ whole genome shotgun (WGS) entry which is preliminary data.</text>
</comment>
<dbReference type="InterPro" id="IPR037208">
    <property type="entry name" value="Spo0E-like_sf"/>
</dbReference>
<dbReference type="Gene3D" id="4.10.280.10">
    <property type="entry name" value="Helix-loop-helix DNA-binding domain"/>
    <property type="match status" value="1"/>
</dbReference>
<dbReference type="InterPro" id="IPR018540">
    <property type="entry name" value="Spo0E-like"/>
</dbReference>
<dbReference type="Proteomes" id="UP001235343">
    <property type="component" value="Unassembled WGS sequence"/>
</dbReference>
<dbReference type="SUPFAM" id="SSF140500">
    <property type="entry name" value="BAS1536-like"/>
    <property type="match status" value="1"/>
</dbReference>